<dbReference type="PANTHER" id="PTHR38011:SF7">
    <property type="entry name" value="2,5-DIAMINO-6-RIBOSYLAMINO-4(3H)-PYRIMIDINONE 5'-PHOSPHATE REDUCTASE"/>
    <property type="match status" value="1"/>
</dbReference>
<comment type="cofactor">
    <cofactor evidence="13 16">
        <name>Zn(2+)</name>
        <dbReference type="ChEBI" id="CHEBI:29105"/>
    </cofactor>
    <text evidence="13 16">Binds 1 zinc ion.</text>
</comment>
<dbReference type="EC" id="3.5.4.26" evidence="13"/>
<evidence type="ECO:0000256" key="12">
    <source>
        <dbReference type="ARBA" id="ARBA00023268"/>
    </source>
</evidence>
<feature type="binding site" evidence="15">
    <location>
        <position position="196"/>
    </location>
    <ligand>
        <name>NADP(+)</name>
        <dbReference type="ChEBI" id="CHEBI:58349"/>
    </ligand>
</feature>
<evidence type="ECO:0000256" key="16">
    <source>
        <dbReference type="PIRSR" id="PIRSR006769-3"/>
    </source>
</evidence>
<keyword evidence="10 13" id="KW-0521">NADP</keyword>
<dbReference type="SUPFAM" id="SSF53597">
    <property type="entry name" value="Dihydrofolate reductase-like"/>
    <property type="match status" value="1"/>
</dbReference>
<dbReference type="PROSITE" id="PS00903">
    <property type="entry name" value="CYT_DCMP_DEAMINASES_1"/>
    <property type="match status" value="1"/>
</dbReference>
<protein>
    <recommendedName>
        <fullName evidence="13">Riboflavin biosynthesis protein RibD</fullName>
    </recommendedName>
    <domain>
        <recommendedName>
            <fullName evidence="13">Diaminohydroxyphosphoribosylaminopyrimidine deaminase</fullName>
            <shortName evidence="13">DRAP deaminase</shortName>
            <ecNumber evidence="13">3.5.4.26</ecNumber>
        </recommendedName>
        <alternativeName>
            <fullName evidence="13">Riboflavin-specific deaminase</fullName>
        </alternativeName>
    </domain>
    <domain>
        <recommendedName>
            <fullName evidence="13">5-amino-6-(5-phosphoribosylamino)uracil reductase</fullName>
            <ecNumber evidence="13">1.1.1.193</ecNumber>
        </recommendedName>
        <alternativeName>
            <fullName evidence="13">HTP reductase</fullName>
        </alternativeName>
    </domain>
</protein>
<evidence type="ECO:0000256" key="13">
    <source>
        <dbReference type="PIRNR" id="PIRNR006769"/>
    </source>
</evidence>
<keyword evidence="8 13" id="KW-0378">Hydrolase</keyword>
<dbReference type="InterPro" id="IPR024072">
    <property type="entry name" value="DHFR-like_dom_sf"/>
</dbReference>
<evidence type="ECO:0000256" key="5">
    <source>
        <dbReference type="ARBA" id="ARBA00007417"/>
    </source>
</evidence>
<dbReference type="Gene3D" id="3.40.430.10">
    <property type="entry name" value="Dihydrofolate Reductase, subunit A"/>
    <property type="match status" value="1"/>
</dbReference>
<dbReference type="FunFam" id="3.40.430.10:FF:000006">
    <property type="entry name" value="Riboflavin biosynthesis protein RibD"/>
    <property type="match status" value="1"/>
</dbReference>
<dbReference type="EMBL" id="UIPR01000022">
    <property type="protein sequence ID" value="SVH86219.1"/>
    <property type="molecule type" value="Genomic_DNA"/>
</dbReference>
<feature type="binding site" evidence="15">
    <location>
        <position position="200"/>
    </location>
    <ligand>
        <name>NADP(+)</name>
        <dbReference type="ChEBI" id="CHEBI:58349"/>
    </ligand>
</feature>
<evidence type="ECO:0000256" key="14">
    <source>
        <dbReference type="PIRSR" id="PIRSR006769-1"/>
    </source>
</evidence>
<keyword evidence="12" id="KW-0511">Multifunctional enzyme</keyword>
<evidence type="ECO:0000256" key="8">
    <source>
        <dbReference type="ARBA" id="ARBA00022801"/>
    </source>
</evidence>
<dbReference type="PIRSF" id="PIRSF006769">
    <property type="entry name" value="RibD"/>
    <property type="match status" value="1"/>
</dbReference>
<name>A0A658YW89_SHIFL</name>
<evidence type="ECO:0000256" key="3">
    <source>
        <dbReference type="ARBA" id="ARBA00004910"/>
    </source>
</evidence>
<dbReference type="FunFam" id="3.40.140.10:FF:000025">
    <property type="entry name" value="Riboflavin biosynthesis protein RibD"/>
    <property type="match status" value="1"/>
</dbReference>
<accession>A0A658YW89</accession>
<sequence>MQDEYYMARALKLAQRGRFTTHPNPNVGCVIVKDGEIVGEGYHQRAGEPHAEVHALRMAGEKAKGATAYVTLEPCSHHGRTPPCCDALIAAGVARVVAAMQDPNPQVAGRGLYRLQQAGIDVSHGLMMSEAEQLNKGFLKRMRTGFPYIQLKLGASLDGRTAMASGESQWITSPQARRDVQRQRAQSHAILTSSATVLADDPALTVRWSELDEQTQALYPQQNLRQPVRIVIDSQNRVTPEHRIVQQPGETWFARTQEDSREWPETVRTLLIPEHKGHLDLVVLMMQLGKQQINSIWVEAGPTLAGVLLQAGLVDELIVYIAPKLLGSDARGLCSLPGLEKLADAPQFKFKEIRHVGPDVCLHLVGACSPGSKGKQRTKYYAKIRPPAGPYSNPKEENEHY</sequence>
<keyword evidence="6 13" id="KW-0686">Riboflavin biosynthesis</keyword>
<feature type="binding site" evidence="15">
    <location>
        <position position="204"/>
    </location>
    <ligand>
        <name>substrate</name>
    </ligand>
</feature>
<evidence type="ECO:0000256" key="10">
    <source>
        <dbReference type="ARBA" id="ARBA00022857"/>
    </source>
</evidence>
<feature type="binding site" evidence="15">
    <location>
        <position position="234"/>
    </location>
    <ligand>
        <name>NADP(+)</name>
        <dbReference type="ChEBI" id="CHEBI:58349"/>
    </ligand>
</feature>
<dbReference type="InterPro" id="IPR011549">
    <property type="entry name" value="RibD_C"/>
</dbReference>
<keyword evidence="7 13" id="KW-0479">Metal-binding</keyword>
<comment type="similarity">
    <text evidence="5 13">In the C-terminal section; belongs to the HTP reductase family.</text>
</comment>
<feature type="binding site" evidence="15">
    <location>
        <position position="184"/>
    </location>
    <ligand>
        <name>substrate</name>
    </ligand>
</feature>
<dbReference type="Pfam" id="PF01872">
    <property type="entry name" value="RibD_C"/>
    <property type="match status" value="1"/>
</dbReference>
<dbReference type="GO" id="GO:0008835">
    <property type="term" value="F:diaminohydroxyphosphoribosylaminopyrimidine deaminase activity"/>
    <property type="evidence" value="ECO:0007669"/>
    <property type="project" value="UniProtKB-EC"/>
</dbReference>
<gene>
    <name evidence="18" type="primary">ribD</name>
    <name evidence="18" type="ORF">SAMEA3710514_01684</name>
</gene>
<dbReference type="InterPro" id="IPR004794">
    <property type="entry name" value="Eubact_RibD"/>
</dbReference>
<dbReference type="PANTHER" id="PTHR38011">
    <property type="entry name" value="DIHYDROFOLATE REDUCTASE FAMILY PROTEIN (AFU_ORTHOLOGUE AFUA_8G06820)"/>
    <property type="match status" value="1"/>
</dbReference>
<proteinExistence type="inferred from homology"/>
<dbReference type="Pfam" id="PF00383">
    <property type="entry name" value="dCMP_cyt_deam_1"/>
    <property type="match status" value="1"/>
</dbReference>
<evidence type="ECO:0000256" key="9">
    <source>
        <dbReference type="ARBA" id="ARBA00022833"/>
    </source>
</evidence>
<evidence type="ECO:0000256" key="7">
    <source>
        <dbReference type="ARBA" id="ARBA00022723"/>
    </source>
</evidence>
<dbReference type="Proteomes" id="UP000260191">
    <property type="component" value="Unassembled WGS sequence"/>
</dbReference>
<feature type="binding site" evidence="15">
    <location>
        <position position="207"/>
    </location>
    <ligand>
        <name>substrate</name>
    </ligand>
</feature>
<comment type="catalytic activity">
    <reaction evidence="13">
        <text>5-amino-6-(5-phospho-D-ribitylamino)uracil + NADP(+) = 5-amino-6-(5-phospho-D-ribosylamino)uracil + NADPH + H(+)</text>
        <dbReference type="Rhea" id="RHEA:17845"/>
        <dbReference type="ChEBI" id="CHEBI:15378"/>
        <dbReference type="ChEBI" id="CHEBI:57783"/>
        <dbReference type="ChEBI" id="CHEBI:58349"/>
        <dbReference type="ChEBI" id="CHEBI:58421"/>
        <dbReference type="ChEBI" id="CHEBI:58453"/>
        <dbReference type="EC" id="1.1.1.193"/>
    </reaction>
</comment>
<dbReference type="InterPro" id="IPR002125">
    <property type="entry name" value="CMP_dCMP_dom"/>
</dbReference>
<evidence type="ECO:0000256" key="1">
    <source>
        <dbReference type="ARBA" id="ARBA00002151"/>
    </source>
</evidence>
<dbReference type="GO" id="GO:0008703">
    <property type="term" value="F:5-amino-6-(5-phosphoribosylamino)uracil reductase activity"/>
    <property type="evidence" value="ECO:0007669"/>
    <property type="project" value="UniProtKB-EC"/>
</dbReference>
<dbReference type="GO" id="GO:0050661">
    <property type="term" value="F:NADP binding"/>
    <property type="evidence" value="ECO:0007669"/>
    <property type="project" value="InterPro"/>
</dbReference>
<dbReference type="GO" id="GO:0009231">
    <property type="term" value="P:riboflavin biosynthetic process"/>
    <property type="evidence" value="ECO:0007669"/>
    <property type="project" value="UniProtKB-UniPathway"/>
</dbReference>
<keyword evidence="9 13" id="KW-0862">Zinc</keyword>
<reference evidence="18 19" key="1">
    <citation type="submission" date="2018-06" db="EMBL/GenBank/DDBJ databases">
        <authorList>
            <consortium name="Pathogen Informatics"/>
            <person name="Doyle S."/>
        </authorList>
    </citation>
    <scope>NUCLEOTIDE SEQUENCE [LARGE SCALE GENOMIC DNA]</scope>
    <source>
        <strain evidence="18 19">4028STDY6275000</strain>
    </source>
</reference>
<dbReference type="GO" id="GO:0008270">
    <property type="term" value="F:zinc ion binding"/>
    <property type="evidence" value="ECO:0007669"/>
    <property type="project" value="InterPro"/>
</dbReference>
<dbReference type="Gene3D" id="3.40.140.10">
    <property type="entry name" value="Cytidine Deaminase, domain 2"/>
    <property type="match status" value="1"/>
</dbReference>
<evidence type="ECO:0000256" key="15">
    <source>
        <dbReference type="PIRSR" id="PIRSR006769-2"/>
    </source>
</evidence>
<evidence type="ECO:0000256" key="6">
    <source>
        <dbReference type="ARBA" id="ARBA00022619"/>
    </source>
</evidence>
<feature type="binding site" evidence="15">
    <location>
        <position position="154"/>
    </location>
    <ligand>
        <name>NADP(+)</name>
        <dbReference type="ChEBI" id="CHEBI:58349"/>
    </ligand>
</feature>
<comment type="similarity">
    <text evidence="4 13">In the N-terminal section; belongs to the cytidine and deoxycytidylate deaminase family.</text>
</comment>
<feature type="binding site" evidence="16">
    <location>
        <position position="50"/>
    </location>
    <ligand>
        <name>Zn(2+)</name>
        <dbReference type="ChEBI" id="CHEBI:29105"/>
        <note>catalytic</note>
    </ligand>
</feature>
<dbReference type="AlphaFoldDB" id="A0A658YW89"/>
<dbReference type="UniPathway" id="UPA00275">
    <property type="reaction ID" value="UER00401"/>
</dbReference>
<dbReference type="InterPro" id="IPR002734">
    <property type="entry name" value="RibDG_C"/>
</dbReference>
<dbReference type="InterPro" id="IPR050765">
    <property type="entry name" value="Riboflavin_Biosynth_HTPR"/>
</dbReference>
<feature type="active site" description="Proton donor" evidence="14">
    <location>
        <position position="52"/>
    </location>
</feature>
<dbReference type="NCBIfam" id="TIGR00326">
    <property type="entry name" value="eubact_ribD"/>
    <property type="match status" value="1"/>
</dbReference>
<dbReference type="SUPFAM" id="SSF53927">
    <property type="entry name" value="Cytidine deaminase-like"/>
    <property type="match status" value="1"/>
</dbReference>
<dbReference type="InterPro" id="IPR016192">
    <property type="entry name" value="APOBEC/CMP_deaminase_Zn-bd"/>
</dbReference>
<keyword evidence="11 13" id="KW-0560">Oxidoreductase</keyword>
<feature type="binding site" evidence="16">
    <location>
        <position position="75"/>
    </location>
    <ligand>
        <name>Zn(2+)</name>
        <dbReference type="ChEBI" id="CHEBI:29105"/>
        <note>catalytic</note>
    </ligand>
</feature>
<organism evidence="18 19">
    <name type="scientific">Shigella flexneri</name>
    <dbReference type="NCBI Taxonomy" id="623"/>
    <lineage>
        <taxon>Bacteria</taxon>
        <taxon>Pseudomonadati</taxon>
        <taxon>Pseudomonadota</taxon>
        <taxon>Gammaproteobacteria</taxon>
        <taxon>Enterobacterales</taxon>
        <taxon>Enterobacteriaceae</taxon>
        <taxon>Shigella</taxon>
    </lineage>
</organism>
<feature type="binding site" evidence="15">
    <location>
        <position position="168"/>
    </location>
    <ligand>
        <name>substrate</name>
    </ligand>
</feature>
<comment type="function">
    <text evidence="1 13">Converts 2,5-diamino-6-(ribosylamino)-4(3h)-pyrimidinone 5'-phosphate into 5-amino-6-(ribosylamino)-2,4(1h,3h)-pyrimidinedione 5'-phosphate.</text>
</comment>
<comment type="pathway">
    <text evidence="2 13">Cofactor biosynthesis; riboflavin biosynthesis; 5-amino-6-(D-ribitylamino)uracil from GTP: step 2/4.</text>
</comment>
<feature type="binding site" evidence="16">
    <location>
        <position position="84"/>
    </location>
    <ligand>
        <name>Zn(2+)</name>
        <dbReference type="ChEBI" id="CHEBI:29105"/>
        <note>catalytic</note>
    </ligand>
</feature>
<dbReference type="NCBIfam" id="NF008052">
    <property type="entry name" value="PRK10786.1"/>
    <property type="match status" value="1"/>
</dbReference>
<evidence type="ECO:0000256" key="11">
    <source>
        <dbReference type="ARBA" id="ARBA00023002"/>
    </source>
</evidence>
<feature type="binding site" evidence="15">
    <location>
        <position position="299"/>
    </location>
    <ligand>
        <name>substrate</name>
    </ligand>
</feature>
<comment type="pathway">
    <text evidence="3 13">Cofactor biosynthesis; riboflavin biosynthesis; 5-amino-6-(D-ribitylamino)uracil from GTP: step 3/4.</text>
</comment>
<comment type="catalytic activity">
    <reaction evidence="13">
        <text>2,5-diamino-6-hydroxy-4-(5-phosphoribosylamino)-pyrimidine + H2O + H(+) = 5-amino-6-(5-phospho-D-ribosylamino)uracil + NH4(+)</text>
        <dbReference type="Rhea" id="RHEA:21868"/>
        <dbReference type="ChEBI" id="CHEBI:15377"/>
        <dbReference type="ChEBI" id="CHEBI:15378"/>
        <dbReference type="ChEBI" id="CHEBI:28938"/>
        <dbReference type="ChEBI" id="CHEBI:58453"/>
        <dbReference type="ChEBI" id="CHEBI:58614"/>
        <dbReference type="EC" id="3.5.4.26"/>
    </reaction>
</comment>
<dbReference type="CDD" id="cd01284">
    <property type="entry name" value="Riboflavin_deaminase-reductase"/>
    <property type="match status" value="1"/>
</dbReference>
<evidence type="ECO:0000313" key="19">
    <source>
        <dbReference type="Proteomes" id="UP000260191"/>
    </source>
</evidence>
<evidence type="ECO:0000256" key="4">
    <source>
        <dbReference type="ARBA" id="ARBA00005259"/>
    </source>
</evidence>
<dbReference type="InterPro" id="IPR016193">
    <property type="entry name" value="Cytidine_deaminase-like"/>
</dbReference>
<feature type="binding site" evidence="15">
    <location>
        <position position="170"/>
    </location>
    <ligand>
        <name>NADP(+)</name>
        <dbReference type="ChEBI" id="CHEBI:58349"/>
    </ligand>
</feature>
<dbReference type="EC" id="1.1.1.193" evidence="13"/>
<evidence type="ECO:0000256" key="2">
    <source>
        <dbReference type="ARBA" id="ARBA00004882"/>
    </source>
</evidence>
<feature type="domain" description="CMP/dCMP-type deaminase" evidence="17">
    <location>
        <begin position="1"/>
        <end position="123"/>
    </location>
</feature>
<dbReference type="PROSITE" id="PS51747">
    <property type="entry name" value="CYT_DCMP_DEAMINASES_2"/>
    <property type="match status" value="1"/>
</dbReference>
<dbReference type="NCBIfam" id="TIGR00227">
    <property type="entry name" value="ribD_Cterm"/>
    <property type="match status" value="1"/>
</dbReference>
<evidence type="ECO:0000259" key="17">
    <source>
        <dbReference type="PROSITE" id="PS51747"/>
    </source>
</evidence>
<evidence type="ECO:0000313" key="18">
    <source>
        <dbReference type="EMBL" id="SVH86219.1"/>
    </source>
</evidence>